<dbReference type="PROSITE" id="PS51634">
    <property type="entry name" value="CRC"/>
    <property type="match status" value="1"/>
</dbReference>
<protein>
    <recommendedName>
        <fullName evidence="4">CRC domain-containing protein</fullName>
    </recommendedName>
</protein>
<feature type="non-terminal residue" evidence="5">
    <location>
        <position position="1"/>
    </location>
</feature>
<comment type="similarity">
    <text evidence="2">Belongs to the lin-54 family.</text>
</comment>
<evidence type="ECO:0000256" key="3">
    <source>
        <dbReference type="ARBA" id="ARBA00023242"/>
    </source>
</evidence>
<dbReference type="eggNOG" id="KOG1171">
    <property type="taxonomic scope" value="Eukaryota"/>
</dbReference>
<organism evidence="6">
    <name type="scientific">Selaginella moellendorffii</name>
    <name type="common">Spikemoss</name>
    <dbReference type="NCBI Taxonomy" id="88036"/>
    <lineage>
        <taxon>Eukaryota</taxon>
        <taxon>Viridiplantae</taxon>
        <taxon>Streptophyta</taxon>
        <taxon>Embryophyta</taxon>
        <taxon>Tracheophyta</taxon>
        <taxon>Lycopodiopsida</taxon>
        <taxon>Selaginellales</taxon>
        <taxon>Selaginellaceae</taxon>
        <taxon>Selaginella</taxon>
    </lineage>
</organism>
<keyword evidence="6" id="KW-1185">Reference proteome</keyword>
<dbReference type="GO" id="GO:0003700">
    <property type="term" value="F:DNA-binding transcription factor activity"/>
    <property type="evidence" value="ECO:0007669"/>
    <property type="project" value="InterPro"/>
</dbReference>
<name>D8QPD3_SELML</name>
<dbReference type="KEGG" id="smo:SELMODRAFT_75102"/>
<dbReference type="InterPro" id="IPR005172">
    <property type="entry name" value="CRC"/>
</dbReference>
<evidence type="ECO:0000259" key="4">
    <source>
        <dbReference type="PROSITE" id="PS51634"/>
    </source>
</evidence>
<proteinExistence type="inferred from homology"/>
<dbReference type="Gramene" id="EFJ37600">
    <property type="protein sequence ID" value="EFJ37600"/>
    <property type="gene ID" value="SELMODRAFT_75102"/>
</dbReference>
<dbReference type="STRING" id="88036.D8QPD3"/>
<dbReference type="InParanoid" id="D8QPD3"/>
<dbReference type="HOGENOM" id="CLU_121159_0_0_1"/>
<dbReference type="InterPro" id="IPR044522">
    <property type="entry name" value="TSO1-like"/>
</dbReference>
<comment type="subcellular location">
    <subcellularLocation>
        <location evidence="1">Nucleus</location>
    </subcellularLocation>
</comment>
<evidence type="ECO:0000256" key="2">
    <source>
        <dbReference type="ARBA" id="ARBA00007267"/>
    </source>
</evidence>
<dbReference type="Proteomes" id="UP000001514">
    <property type="component" value="Unassembled WGS sequence"/>
</dbReference>
<evidence type="ECO:0000256" key="1">
    <source>
        <dbReference type="ARBA" id="ARBA00004123"/>
    </source>
</evidence>
<keyword evidence="3" id="KW-0539">Nucleus</keyword>
<dbReference type="Pfam" id="PF03638">
    <property type="entry name" value="TCR"/>
    <property type="match status" value="2"/>
</dbReference>
<evidence type="ECO:0000313" key="6">
    <source>
        <dbReference type="Proteomes" id="UP000001514"/>
    </source>
</evidence>
<dbReference type="OMA" id="CFRSRYF"/>
<dbReference type="AlphaFoldDB" id="D8QPD3"/>
<gene>
    <name evidence="5" type="ORF">SELMODRAFT_75102</name>
</gene>
<dbReference type="EMBL" id="GL377565">
    <property type="protein sequence ID" value="EFJ37600.1"/>
    <property type="molecule type" value="Genomic_DNA"/>
</dbReference>
<dbReference type="InterPro" id="IPR033467">
    <property type="entry name" value="Tesmin/TSO1-like_CXC"/>
</dbReference>
<dbReference type="PANTHER" id="PTHR46159">
    <property type="entry name" value="PROTEIN TESMIN/TSO1-LIKE CXC 2"/>
    <property type="match status" value="1"/>
</dbReference>
<dbReference type="PANTHER" id="PTHR46159:SF6">
    <property type="entry name" value="OS12G0605300 PROTEIN"/>
    <property type="match status" value="1"/>
</dbReference>
<sequence length="155" mass="16710">RCSCKKSKCLKLYCECFASGSYCLDSCACGNCSNRQEHEDVVSETRQLIQSRNPLAFAPRVISPAEVVRVCQAFVSSNSLIFVSPAAAAIPAATSKHKRGCNCKKSLCLKKYCECFQSEVGCSDACKCRGCKNTFGAKQGDDFFVVCIATVNAGT</sequence>
<evidence type="ECO:0000313" key="5">
    <source>
        <dbReference type="EMBL" id="EFJ37600.1"/>
    </source>
</evidence>
<dbReference type="SMART" id="SM01114">
    <property type="entry name" value="CXC"/>
    <property type="match status" value="2"/>
</dbReference>
<feature type="domain" description="CRC" evidence="4">
    <location>
        <begin position="1"/>
        <end position="136"/>
    </location>
</feature>
<accession>D8QPD3</accession>
<dbReference type="GO" id="GO:0005634">
    <property type="term" value="C:nucleus"/>
    <property type="evidence" value="ECO:0007669"/>
    <property type="project" value="UniProtKB-SubCell"/>
</dbReference>
<reference evidence="5 6" key="1">
    <citation type="journal article" date="2011" name="Science">
        <title>The Selaginella genome identifies genetic changes associated with the evolution of vascular plants.</title>
        <authorList>
            <person name="Banks J.A."/>
            <person name="Nishiyama T."/>
            <person name="Hasebe M."/>
            <person name="Bowman J.L."/>
            <person name="Gribskov M."/>
            <person name="dePamphilis C."/>
            <person name="Albert V.A."/>
            <person name="Aono N."/>
            <person name="Aoyama T."/>
            <person name="Ambrose B.A."/>
            <person name="Ashton N.W."/>
            <person name="Axtell M.J."/>
            <person name="Barker E."/>
            <person name="Barker M.S."/>
            <person name="Bennetzen J.L."/>
            <person name="Bonawitz N.D."/>
            <person name="Chapple C."/>
            <person name="Cheng C."/>
            <person name="Correa L.G."/>
            <person name="Dacre M."/>
            <person name="DeBarry J."/>
            <person name="Dreyer I."/>
            <person name="Elias M."/>
            <person name="Engstrom E.M."/>
            <person name="Estelle M."/>
            <person name="Feng L."/>
            <person name="Finet C."/>
            <person name="Floyd S.K."/>
            <person name="Frommer W.B."/>
            <person name="Fujita T."/>
            <person name="Gramzow L."/>
            <person name="Gutensohn M."/>
            <person name="Harholt J."/>
            <person name="Hattori M."/>
            <person name="Heyl A."/>
            <person name="Hirai T."/>
            <person name="Hiwatashi Y."/>
            <person name="Ishikawa M."/>
            <person name="Iwata M."/>
            <person name="Karol K.G."/>
            <person name="Koehler B."/>
            <person name="Kolukisaoglu U."/>
            <person name="Kubo M."/>
            <person name="Kurata T."/>
            <person name="Lalonde S."/>
            <person name="Li K."/>
            <person name="Li Y."/>
            <person name="Litt A."/>
            <person name="Lyons E."/>
            <person name="Manning G."/>
            <person name="Maruyama T."/>
            <person name="Michael T.P."/>
            <person name="Mikami K."/>
            <person name="Miyazaki S."/>
            <person name="Morinaga S."/>
            <person name="Murata T."/>
            <person name="Mueller-Roeber B."/>
            <person name="Nelson D.R."/>
            <person name="Obara M."/>
            <person name="Oguri Y."/>
            <person name="Olmstead R.G."/>
            <person name="Onodera N."/>
            <person name="Petersen B.L."/>
            <person name="Pils B."/>
            <person name="Prigge M."/>
            <person name="Rensing S.A."/>
            <person name="Riano-Pachon D.M."/>
            <person name="Roberts A.W."/>
            <person name="Sato Y."/>
            <person name="Scheller H.V."/>
            <person name="Schulz B."/>
            <person name="Schulz C."/>
            <person name="Shakirov E.V."/>
            <person name="Shibagaki N."/>
            <person name="Shinohara N."/>
            <person name="Shippen D.E."/>
            <person name="Soerensen I."/>
            <person name="Sotooka R."/>
            <person name="Sugimoto N."/>
            <person name="Sugita M."/>
            <person name="Sumikawa N."/>
            <person name="Tanurdzic M."/>
            <person name="Theissen G."/>
            <person name="Ulvskov P."/>
            <person name="Wakazuki S."/>
            <person name="Weng J.K."/>
            <person name="Willats W.W."/>
            <person name="Wipf D."/>
            <person name="Wolf P.G."/>
            <person name="Yang L."/>
            <person name="Zimmer A.D."/>
            <person name="Zhu Q."/>
            <person name="Mitros T."/>
            <person name="Hellsten U."/>
            <person name="Loque D."/>
            <person name="Otillar R."/>
            <person name="Salamov A."/>
            <person name="Schmutz J."/>
            <person name="Shapiro H."/>
            <person name="Lindquist E."/>
            <person name="Lucas S."/>
            <person name="Rokhsar D."/>
            <person name="Grigoriev I.V."/>
        </authorList>
    </citation>
    <scope>NUCLEOTIDE SEQUENCE [LARGE SCALE GENOMIC DNA]</scope>
</reference>